<dbReference type="Proteomes" id="UP000039865">
    <property type="component" value="Unassembled WGS sequence"/>
</dbReference>
<dbReference type="AlphaFoldDB" id="A0A078B7D0"/>
<reference evidence="1 2" key="1">
    <citation type="submission" date="2014-06" db="EMBL/GenBank/DDBJ databases">
        <authorList>
            <person name="Swart Estienne"/>
        </authorList>
    </citation>
    <scope>NUCLEOTIDE SEQUENCE [LARGE SCALE GENOMIC DNA]</scope>
    <source>
        <strain evidence="1 2">130c</strain>
    </source>
</reference>
<accession>A0A078B7D0</accession>
<dbReference type="EMBL" id="CCKQ01018422">
    <property type="protein sequence ID" value="CDW90385.1"/>
    <property type="molecule type" value="Genomic_DNA"/>
</dbReference>
<organism evidence="1 2">
    <name type="scientific">Stylonychia lemnae</name>
    <name type="common">Ciliate</name>
    <dbReference type="NCBI Taxonomy" id="5949"/>
    <lineage>
        <taxon>Eukaryota</taxon>
        <taxon>Sar</taxon>
        <taxon>Alveolata</taxon>
        <taxon>Ciliophora</taxon>
        <taxon>Intramacronucleata</taxon>
        <taxon>Spirotrichea</taxon>
        <taxon>Stichotrichia</taxon>
        <taxon>Sporadotrichida</taxon>
        <taxon>Oxytrichidae</taxon>
        <taxon>Stylonychinae</taxon>
        <taxon>Stylonychia</taxon>
    </lineage>
</organism>
<dbReference type="InParanoid" id="A0A078B7D0"/>
<name>A0A078B7D0_STYLE</name>
<evidence type="ECO:0000313" key="1">
    <source>
        <dbReference type="EMBL" id="CDW90385.1"/>
    </source>
</evidence>
<proteinExistence type="predicted"/>
<sequence length="143" mass="16604">MEDQSQENYELALPDIIANSQKEQKNQQESIVLESVNMQASFLNLEGNSDQNDQILNESHQKSIASIFIQEVDLISQQLVCKVLQSYKQDFLFDKFFDKIVVLNNWIITNSGYGSTNFQVFDQDLKLIKTLYLQMVIHHKLND</sequence>
<gene>
    <name evidence="1" type="primary">Contig1333.g1461</name>
    <name evidence="1" type="ORF">STYLEM_19528</name>
</gene>
<evidence type="ECO:0000313" key="2">
    <source>
        <dbReference type="Proteomes" id="UP000039865"/>
    </source>
</evidence>
<keyword evidence="2" id="KW-1185">Reference proteome</keyword>
<protein>
    <submittedName>
        <fullName evidence="1">Uncharacterized protein</fullName>
    </submittedName>
</protein>